<keyword evidence="6 10" id="KW-0418">Kinase</keyword>
<dbReference type="RefSeq" id="WP_285626559.1">
    <property type="nucleotide sequence ID" value="NZ_BSTJ01000007.1"/>
</dbReference>
<dbReference type="FunFam" id="3.40.50.300:FF:000522">
    <property type="entry name" value="Gluconokinase"/>
    <property type="match status" value="1"/>
</dbReference>
<dbReference type="NCBIfam" id="TIGR01313">
    <property type="entry name" value="therm_gnt_kin"/>
    <property type="match status" value="1"/>
</dbReference>
<evidence type="ECO:0000256" key="7">
    <source>
        <dbReference type="ARBA" id="ARBA00022840"/>
    </source>
</evidence>
<dbReference type="SUPFAM" id="SSF52540">
    <property type="entry name" value="P-loop containing nucleoside triphosphate hydrolases"/>
    <property type="match status" value="1"/>
</dbReference>
<evidence type="ECO:0000256" key="2">
    <source>
        <dbReference type="ARBA" id="ARBA00008420"/>
    </source>
</evidence>
<dbReference type="CDD" id="cd02021">
    <property type="entry name" value="GntK"/>
    <property type="match status" value="1"/>
</dbReference>
<evidence type="ECO:0000313" key="12">
    <source>
        <dbReference type="Proteomes" id="UP001165135"/>
    </source>
</evidence>
<dbReference type="PANTHER" id="PTHR43442:SF3">
    <property type="entry name" value="GLUCONOKINASE-RELATED"/>
    <property type="match status" value="1"/>
</dbReference>
<dbReference type="AlphaFoldDB" id="A0A9W6RNZ0"/>
<comment type="similarity">
    <text evidence="2 10">Belongs to the gluconokinase GntK/GntV family.</text>
</comment>
<evidence type="ECO:0000256" key="5">
    <source>
        <dbReference type="ARBA" id="ARBA00022741"/>
    </source>
</evidence>
<dbReference type="GO" id="GO:0005737">
    <property type="term" value="C:cytoplasm"/>
    <property type="evidence" value="ECO:0007669"/>
    <property type="project" value="TreeGrafter"/>
</dbReference>
<evidence type="ECO:0000256" key="8">
    <source>
        <dbReference type="ARBA" id="ARBA00023064"/>
    </source>
</evidence>
<dbReference type="Pfam" id="PF13671">
    <property type="entry name" value="AAA_33"/>
    <property type="match status" value="1"/>
</dbReference>
<keyword evidence="5 10" id="KW-0547">Nucleotide-binding</keyword>
<evidence type="ECO:0000313" key="11">
    <source>
        <dbReference type="EMBL" id="GLY77290.1"/>
    </source>
</evidence>
<comment type="pathway">
    <text evidence="1">Carbohydrate acid metabolism.</text>
</comment>
<dbReference type="GO" id="GO:0019521">
    <property type="term" value="P:D-gluconate metabolic process"/>
    <property type="evidence" value="ECO:0007669"/>
    <property type="project" value="UniProtKB-KW"/>
</dbReference>
<protein>
    <recommendedName>
        <fullName evidence="3 10">Gluconokinase</fullName>
        <ecNumber evidence="3 10">2.7.1.12</ecNumber>
    </recommendedName>
</protein>
<dbReference type="GO" id="GO:0046316">
    <property type="term" value="F:gluconokinase activity"/>
    <property type="evidence" value="ECO:0007669"/>
    <property type="project" value="UniProtKB-EC"/>
</dbReference>
<sequence>MSNPILLLMGVSGSGKTTIGAMLAGRLGWTYAEADDFHPRANVEKMHAGIPLTDDDRRPWLEATARWMRDQTAPAVVTSSALKRTYRDLLREGRPDLRLVYLEGDKELIGERLAARQGHFFPRQLLDSQFADLEAPGPDEDPVVVSIDGPPDQVVQRIIDRAGLGGGA</sequence>
<proteinExistence type="inferred from homology"/>
<evidence type="ECO:0000256" key="9">
    <source>
        <dbReference type="ARBA" id="ARBA00048090"/>
    </source>
</evidence>
<dbReference type="Gene3D" id="3.40.50.300">
    <property type="entry name" value="P-loop containing nucleotide triphosphate hydrolases"/>
    <property type="match status" value="1"/>
</dbReference>
<evidence type="ECO:0000256" key="6">
    <source>
        <dbReference type="ARBA" id="ARBA00022777"/>
    </source>
</evidence>
<comment type="caution">
    <text evidence="11">The sequence shown here is derived from an EMBL/GenBank/DDBJ whole genome shotgun (WGS) entry which is preliminary data.</text>
</comment>
<evidence type="ECO:0000256" key="3">
    <source>
        <dbReference type="ARBA" id="ARBA00012054"/>
    </source>
</evidence>
<organism evidence="11 12">
    <name type="scientific">Actinoallomurus iriomotensis</name>
    <dbReference type="NCBI Taxonomy" id="478107"/>
    <lineage>
        <taxon>Bacteria</taxon>
        <taxon>Bacillati</taxon>
        <taxon>Actinomycetota</taxon>
        <taxon>Actinomycetes</taxon>
        <taxon>Streptosporangiales</taxon>
        <taxon>Thermomonosporaceae</taxon>
        <taxon>Actinoallomurus</taxon>
    </lineage>
</organism>
<evidence type="ECO:0000256" key="1">
    <source>
        <dbReference type="ARBA" id="ARBA00004761"/>
    </source>
</evidence>
<dbReference type="GO" id="GO:0005524">
    <property type="term" value="F:ATP binding"/>
    <property type="evidence" value="ECO:0007669"/>
    <property type="project" value="UniProtKB-KW"/>
</dbReference>
<accession>A0A9W6RNZ0</accession>
<comment type="catalytic activity">
    <reaction evidence="9 10">
        <text>D-gluconate + ATP = 6-phospho-D-gluconate + ADP + H(+)</text>
        <dbReference type="Rhea" id="RHEA:19433"/>
        <dbReference type="ChEBI" id="CHEBI:15378"/>
        <dbReference type="ChEBI" id="CHEBI:18391"/>
        <dbReference type="ChEBI" id="CHEBI:30616"/>
        <dbReference type="ChEBI" id="CHEBI:58759"/>
        <dbReference type="ChEBI" id="CHEBI:456216"/>
        <dbReference type="EC" id="2.7.1.12"/>
    </reaction>
</comment>
<evidence type="ECO:0000256" key="4">
    <source>
        <dbReference type="ARBA" id="ARBA00022679"/>
    </source>
</evidence>
<dbReference type="InterPro" id="IPR006001">
    <property type="entry name" value="Therm_gnt_kin"/>
</dbReference>
<dbReference type="InterPro" id="IPR027417">
    <property type="entry name" value="P-loop_NTPase"/>
</dbReference>
<dbReference type="PANTHER" id="PTHR43442">
    <property type="entry name" value="GLUCONOKINASE-RELATED"/>
    <property type="match status" value="1"/>
</dbReference>
<keyword evidence="7 10" id="KW-0067">ATP-binding</keyword>
<keyword evidence="8" id="KW-0311">Gluconate utilization</keyword>
<name>A0A9W6RNZ0_9ACTN</name>
<evidence type="ECO:0000256" key="10">
    <source>
        <dbReference type="RuleBase" id="RU363066"/>
    </source>
</evidence>
<dbReference type="Proteomes" id="UP001165135">
    <property type="component" value="Unassembled WGS sequence"/>
</dbReference>
<keyword evidence="4 10" id="KW-0808">Transferase</keyword>
<reference evidence="11" key="1">
    <citation type="submission" date="2023-03" db="EMBL/GenBank/DDBJ databases">
        <title>Actinoallomurus iriomotensis NBRC 103681.</title>
        <authorList>
            <person name="Ichikawa N."/>
            <person name="Sato H."/>
            <person name="Tonouchi N."/>
        </authorList>
    </citation>
    <scope>NUCLEOTIDE SEQUENCE</scope>
    <source>
        <strain evidence="11">NBRC 103681</strain>
    </source>
</reference>
<gene>
    <name evidence="11" type="ORF">Airi01_055570</name>
</gene>
<dbReference type="EMBL" id="BSTJ01000007">
    <property type="protein sequence ID" value="GLY77290.1"/>
    <property type="molecule type" value="Genomic_DNA"/>
</dbReference>
<dbReference type="EC" id="2.7.1.12" evidence="3 10"/>